<protein>
    <recommendedName>
        <fullName evidence="1">Heterokaryon incompatibility domain-containing protein</fullName>
    </recommendedName>
</protein>
<evidence type="ECO:0000313" key="3">
    <source>
        <dbReference type="Proteomes" id="UP001521116"/>
    </source>
</evidence>
<dbReference type="EMBL" id="JAJVDC020000265">
    <property type="protein sequence ID" value="KAL1616437.1"/>
    <property type="molecule type" value="Genomic_DNA"/>
</dbReference>
<dbReference type="PANTHER" id="PTHR33112">
    <property type="entry name" value="DOMAIN PROTEIN, PUTATIVE-RELATED"/>
    <property type="match status" value="1"/>
</dbReference>
<name>A0ABR3SBR6_9PEZI</name>
<sequence>MVLFLLSWVRSDRSGLNLSEFDPHMNPWGYKISRVREAIRLRRQDDGMPQGTLYVGPYHNSLDKASEIAGICMWQRRDDADVFDSWSMEIGVLEVFFERATVGARLQKEIKWSLLPKTLADAVCATRAMGIKYLWIDALCIIQDDADDWRTEAARMNDVYQNATVTLFATNSSTSDEGFLKQRELVPGCSLPFGSHGCSISLRIHHDWLINHITDDNFGIRTNKAPWRTRGWTLQEYLSASRGLLFTAHQMSWNCPARIQRENGQRIDKATDRWRGTANHFDARRNTSSDSFAQVADGWTALTRLAPPEDARAHRELLVALFYRVTNDYAERSFTFQSDKLAATAGLAKVLEARLAAAAVRYWAGVWDADWARGLAWRGDRADLHADFDRLLRGRAAGFASVVPSWSWASVIDSYYDSWADHEGLVAQPRALVADVRPPEVRDADDRFIPRGPLVLRLTAPLRRLSGRWFETGCGSVGGGGDLAWVAFEKYLRKQLFIEQKNLRVPEDELRWRHRISEFGQKHRAWPGQQFAVIQLLEWEIKQKAWVETEIELE</sequence>
<evidence type="ECO:0000313" key="2">
    <source>
        <dbReference type="EMBL" id="KAL1616437.1"/>
    </source>
</evidence>
<gene>
    <name evidence="2" type="ORF">SLS56_011411</name>
</gene>
<dbReference type="Proteomes" id="UP001521116">
    <property type="component" value="Unassembled WGS sequence"/>
</dbReference>
<organism evidence="2 3">
    <name type="scientific">Neofusicoccum ribis</name>
    <dbReference type="NCBI Taxonomy" id="45134"/>
    <lineage>
        <taxon>Eukaryota</taxon>
        <taxon>Fungi</taxon>
        <taxon>Dikarya</taxon>
        <taxon>Ascomycota</taxon>
        <taxon>Pezizomycotina</taxon>
        <taxon>Dothideomycetes</taxon>
        <taxon>Dothideomycetes incertae sedis</taxon>
        <taxon>Botryosphaeriales</taxon>
        <taxon>Botryosphaeriaceae</taxon>
        <taxon>Neofusicoccum</taxon>
    </lineage>
</organism>
<dbReference type="InterPro" id="IPR010730">
    <property type="entry name" value="HET"/>
</dbReference>
<comment type="caution">
    <text evidence="2">The sequence shown here is derived from an EMBL/GenBank/DDBJ whole genome shotgun (WGS) entry which is preliminary data.</text>
</comment>
<accession>A0ABR3SBR6</accession>
<reference evidence="2 3" key="1">
    <citation type="submission" date="2024-02" db="EMBL/GenBank/DDBJ databases">
        <title>De novo assembly and annotation of 12 fungi associated with fruit tree decline syndrome in Ontario, Canada.</title>
        <authorList>
            <person name="Sulman M."/>
            <person name="Ellouze W."/>
            <person name="Ilyukhin E."/>
        </authorList>
    </citation>
    <scope>NUCLEOTIDE SEQUENCE [LARGE SCALE GENOMIC DNA]</scope>
    <source>
        <strain evidence="2 3">M1-105</strain>
    </source>
</reference>
<dbReference type="PANTHER" id="PTHR33112:SF16">
    <property type="entry name" value="HETEROKARYON INCOMPATIBILITY DOMAIN-CONTAINING PROTEIN"/>
    <property type="match status" value="1"/>
</dbReference>
<dbReference type="Pfam" id="PF06985">
    <property type="entry name" value="HET"/>
    <property type="match status" value="1"/>
</dbReference>
<feature type="domain" description="Heterokaryon incompatibility" evidence="1">
    <location>
        <begin position="108"/>
        <end position="236"/>
    </location>
</feature>
<keyword evidence="3" id="KW-1185">Reference proteome</keyword>
<proteinExistence type="predicted"/>
<evidence type="ECO:0000259" key="1">
    <source>
        <dbReference type="Pfam" id="PF06985"/>
    </source>
</evidence>